<dbReference type="PANTHER" id="PTHR47926">
    <property type="entry name" value="PENTATRICOPEPTIDE REPEAT-CONTAINING PROTEIN"/>
    <property type="match status" value="1"/>
</dbReference>
<dbReference type="InterPro" id="IPR011990">
    <property type="entry name" value="TPR-like_helical_dom_sf"/>
</dbReference>
<dbReference type="KEGG" id="smo:SELMODRAFT_31776"/>
<feature type="repeat" description="PPR" evidence="2">
    <location>
        <begin position="59"/>
        <end position="93"/>
    </location>
</feature>
<dbReference type="GO" id="GO:0048731">
    <property type="term" value="P:system development"/>
    <property type="evidence" value="ECO:0007669"/>
    <property type="project" value="UniProtKB-ARBA"/>
</dbReference>
<dbReference type="Gramene" id="EFJ38853">
    <property type="protein sequence ID" value="EFJ38853"/>
    <property type="gene ID" value="SELMODRAFT_31776"/>
</dbReference>
<evidence type="ECO:0008006" key="5">
    <source>
        <dbReference type="Google" id="ProtNLM"/>
    </source>
</evidence>
<dbReference type="InterPro" id="IPR002885">
    <property type="entry name" value="PPR_rpt"/>
</dbReference>
<evidence type="ECO:0000256" key="2">
    <source>
        <dbReference type="PROSITE-ProRule" id="PRU00708"/>
    </source>
</evidence>
<dbReference type="Proteomes" id="UP000001514">
    <property type="component" value="Unassembled WGS sequence"/>
</dbReference>
<dbReference type="Gene3D" id="1.25.40.10">
    <property type="entry name" value="Tetratricopeptide repeat domain"/>
    <property type="match status" value="4"/>
</dbReference>
<dbReference type="Pfam" id="PF01535">
    <property type="entry name" value="PPR"/>
    <property type="match status" value="7"/>
</dbReference>
<gene>
    <name evidence="3" type="ORF">SELMODRAFT_31776</name>
</gene>
<dbReference type="GO" id="GO:0009451">
    <property type="term" value="P:RNA modification"/>
    <property type="evidence" value="ECO:0007669"/>
    <property type="project" value="InterPro"/>
</dbReference>
<dbReference type="FunFam" id="1.25.40.10:FF:000158">
    <property type="entry name" value="pentatricopeptide repeat-containing protein At2g33680"/>
    <property type="match status" value="1"/>
</dbReference>
<keyword evidence="4" id="KW-1185">Reference proteome</keyword>
<dbReference type="GO" id="GO:0003723">
    <property type="term" value="F:RNA binding"/>
    <property type="evidence" value="ECO:0007669"/>
    <property type="project" value="InterPro"/>
</dbReference>
<dbReference type="PANTHER" id="PTHR47926:SF382">
    <property type="entry name" value="PENTACOTRIPEPTIDE-REPEAT REGION OF PRORP DOMAIN-CONTAINING PROTEIN"/>
    <property type="match status" value="1"/>
</dbReference>
<evidence type="ECO:0000313" key="4">
    <source>
        <dbReference type="Proteomes" id="UP000001514"/>
    </source>
</evidence>
<sequence length="484" mass="52504">SNTTLEAYARCGGLAEALHLFHSIHRPNLFSWGLVIRACIGHDRLPLARKFFDGSPQRGLVLWTTMVAAYAQAGDPAAAQELFESMPEWDVISSTVMITACELPRAREIFADMPERNLVSWTAMAVAYARRGHLEEAVELLDRMPELDLVLCTSIAAAHARSGDFDRAREFFNRIKEPDAFSYATMIAAHAQAGKMEEAQELFDRMPEFGVVAATALVHGYAESGDLEAAKLAFDRMPEKNIVSWTTIVSAYARAGLIEAAEEFFASSMSEHDTTSSNAMLAALTLNSCVDRAKAVFDAMPLRDLVSWNSICEAFAGSNRVDVAAEIFRSMPETDVVSWTTLVVAYAQAGHSAAASLELFHAMNLHGQLPNAVTFVGILTACSRIGSLRIGLACFASMVHDFALEVSPEHWSCLVDMLGRSGQTSDAQEVIKDLPAAREDPVAWTAFLSSCKDQADFQRGAFVARDVVASGVADGGAFTLVSSI</sequence>
<dbReference type="AlphaFoldDB" id="D8QP18"/>
<accession>D8QP18</accession>
<evidence type="ECO:0000256" key="1">
    <source>
        <dbReference type="ARBA" id="ARBA00022737"/>
    </source>
</evidence>
<keyword evidence="1" id="KW-0677">Repeat</keyword>
<evidence type="ECO:0000313" key="3">
    <source>
        <dbReference type="EMBL" id="EFJ38853.1"/>
    </source>
</evidence>
<dbReference type="SUPFAM" id="SSF48452">
    <property type="entry name" value="TPR-like"/>
    <property type="match status" value="1"/>
</dbReference>
<feature type="repeat" description="PPR" evidence="2">
    <location>
        <begin position="117"/>
        <end position="151"/>
    </location>
</feature>
<dbReference type="NCBIfam" id="TIGR00756">
    <property type="entry name" value="PPR"/>
    <property type="match status" value="5"/>
</dbReference>
<dbReference type="Pfam" id="PF13812">
    <property type="entry name" value="PPR_3"/>
    <property type="match status" value="1"/>
</dbReference>
<dbReference type="OrthoDB" id="185373at2759"/>
<feature type="repeat" description="PPR" evidence="2">
    <location>
        <begin position="179"/>
        <end position="213"/>
    </location>
</feature>
<dbReference type="EMBL" id="GL377565">
    <property type="protein sequence ID" value="EFJ38853.1"/>
    <property type="molecule type" value="Genomic_DNA"/>
</dbReference>
<dbReference type="InterPro" id="IPR046960">
    <property type="entry name" value="PPR_At4g14850-like_plant"/>
</dbReference>
<protein>
    <recommendedName>
        <fullName evidence="5">Pentacotripeptide-repeat region of PRORP domain-containing protein</fullName>
    </recommendedName>
</protein>
<feature type="non-terminal residue" evidence="3">
    <location>
        <position position="484"/>
    </location>
</feature>
<feature type="repeat" description="PPR" evidence="2">
    <location>
        <begin position="241"/>
        <end position="276"/>
    </location>
</feature>
<reference evidence="3 4" key="1">
    <citation type="journal article" date="2011" name="Science">
        <title>The Selaginella genome identifies genetic changes associated with the evolution of vascular plants.</title>
        <authorList>
            <person name="Banks J.A."/>
            <person name="Nishiyama T."/>
            <person name="Hasebe M."/>
            <person name="Bowman J.L."/>
            <person name="Gribskov M."/>
            <person name="dePamphilis C."/>
            <person name="Albert V.A."/>
            <person name="Aono N."/>
            <person name="Aoyama T."/>
            <person name="Ambrose B.A."/>
            <person name="Ashton N.W."/>
            <person name="Axtell M.J."/>
            <person name="Barker E."/>
            <person name="Barker M.S."/>
            <person name="Bennetzen J.L."/>
            <person name="Bonawitz N.D."/>
            <person name="Chapple C."/>
            <person name="Cheng C."/>
            <person name="Correa L.G."/>
            <person name="Dacre M."/>
            <person name="DeBarry J."/>
            <person name="Dreyer I."/>
            <person name="Elias M."/>
            <person name="Engstrom E.M."/>
            <person name="Estelle M."/>
            <person name="Feng L."/>
            <person name="Finet C."/>
            <person name="Floyd S.K."/>
            <person name="Frommer W.B."/>
            <person name="Fujita T."/>
            <person name="Gramzow L."/>
            <person name="Gutensohn M."/>
            <person name="Harholt J."/>
            <person name="Hattori M."/>
            <person name="Heyl A."/>
            <person name="Hirai T."/>
            <person name="Hiwatashi Y."/>
            <person name="Ishikawa M."/>
            <person name="Iwata M."/>
            <person name="Karol K.G."/>
            <person name="Koehler B."/>
            <person name="Kolukisaoglu U."/>
            <person name="Kubo M."/>
            <person name="Kurata T."/>
            <person name="Lalonde S."/>
            <person name="Li K."/>
            <person name="Li Y."/>
            <person name="Litt A."/>
            <person name="Lyons E."/>
            <person name="Manning G."/>
            <person name="Maruyama T."/>
            <person name="Michael T.P."/>
            <person name="Mikami K."/>
            <person name="Miyazaki S."/>
            <person name="Morinaga S."/>
            <person name="Murata T."/>
            <person name="Mueller-Roeber B."/>
            <person name="Nelson D.R."/>
            <person name="Obara M."/>
            <person name="Oguri Y."/>
            <person name="Olmstead R.G."/>
            <person name="Onodera N."/>
            <person name="Petersen B.L."/>
            <person name="Pils B."/>
            <person name="Prigge M."/>
            <person name="Rensing S.A."/>
            <person name="Riano-Pachon D.M."/>
            <person name="Roberts A.W."/>
            <person name="Sato Y."/>
            <person name="Scheller H.V."/>
            <person name="Schulz B."/>
            <person name="Schulz C."/>
            <person name="Shakirov E.V."/>
            <person name="Shibagaki N."/>
            <person name="Shinohara N."/>
            <person name="Shippen D.E."/>
            <person name="Soerensen I."/>
            <person name="Sotooka R."/>
            <person name="Sugimoto N."/>
            <person name="Sugita M."/>
            <person name="Sumikawa N."/>
            <person name="Tanurdzic M."/>
            <person name="Theissen G."/>
            <person name="Ulvskov P."/>
            <person name="Wakazuki S."/>
            <person name="Weng J.K."/>
            <person name="Willats W.W."/>
            <person name="Wipf D."/>
            <person name="Wolf P.G."/>
            <person name="Yang L."/>
            <person name="Zimmer A.D."/>
            <person name="Zhu Q."/>
            <person name="Mitros T."/>
            <person name="Hellsten U."/>
            <person name="Loque D."/>
            <person name="Otillar R."/>
            <person name="Salamov A."/>
            <person name="Schmutz J."/>
            <person name="Shapiro H."/>
            <person name="Lindquist E."/>
            <person name="Lucas S."/>
            <person name="Rokhsar D."/>
            <person name="Grigoriev I.V."/>
        </authorList>
    </citation>
    <scope>NUCLEOTIDE SEQUENCE [LARGE SCALE GENOMIC DNA]</scope>
</reference>
<feature type="non-terminal residue" evidence="3">
    <location>
        <position position="1"/>
    </location>
</feature>
<organism evidence="4">
    <name type="scientific">Selaginella moellendorffii</name>
    <name type="common">Spikemoss</name>
    <dbReference type="NCBI Taxonomy" id="88036"/>
    <lineage>
        <taxon>Eukaryota</taxon>
        <taxon>Viridiplantae</taxon>
        <taxon>Streptophyta</taxon>
        <taxon>Embryophyta</taxon>
        <taxon>Tracheophyta</taxon>
        <taxon>Lycopodiopsida</taxon>
        <taxon>Selaginellales</taxon>
        <taxon>Selaginellaceae</taxon>
        <taxon>Selaginella</taxon>
    </lineage>
</organism>
<name>D8QP18_SELML</name>
<feature type="repeat" description="PPR" evidence="2">
    <location>
        <begin position="304"/>
        <end position="338"/>
    </location>
</feature>
<dbReference type="HOGENOM" id="CLU_002706_30_3_1"/>
<proteinExistence type="predicted"/>
<dbReference type="InParanoid" id="D8QP18"/>
<dbReference type="PROSITE" id="PS51375">
    <property type="entry name" value="PPR"/>
    <property type="match status" value="5"/>
</dbReference>
<dbReference type="eggNOG" id="KOG4197">
    <property type="taxonomic scope" value="Eukaryota"/>
</dbReference>